<feature type="compositionally biased region" description="Acidic residues" evidence="1">
    <location>
        <begin position="125"/>
        <end position="138"/>
    </location>
</feature>
<dbReference type="AlphaFoldDB" id="A0A0C3L4H3"/>
<evidence type="ECO:0000313" key="3">
    <source>
        <dbReference type="Proteomes" id="UP000054248"/>
    </source>
</evidence>
<name>A0A0C3L4H3_9AGAM</name>
<dbReference type="HOGENOM" id="CLU_1856768_0_0_1"/>
<keyword evidence="3" id="KW-1185">Reference proteome</keyword>
<dbReference type="OrthoDB" id="245563at2759"/>
<accession>A0A0C3L4H3</accession>
<feature type="region of interest" description="Disordered" evidence="1">
    <location>
        <begin position="104"/>
        <end position="138"/>
    </location>
</feature>
<organism evidence="2 3">
    <name type="scientific">Tulasnella calospora MUT 4182</name>
    <dbReference type="NCBI Taxonomy" id="1051891"/>
    <lineage>
        <taxon>Eukaryota</taxon>
        <taxon>Fungi</taxon>
        <taxon>Dikarya</taxon>
        <taxon>Basidiomycota</taxon>
        <taxon>Agaricomycotina</taxon>
        <taxon>Agaricomycetes</taxon>
        <taxon>Cantharellales</taxon>
        <taxon>Tulasnellaceae</taxon>
        <taxon>Tulasnella</taxon>
    </lineage>
</organism>
<dbReference type="Proteomes" id="UP000054248">
    <property type="component" value="Unassembled WGS sequence"/>
</dbReference>
<sequence>MLDIGSVSLFLGMLRVPHETYFFCLRGAPEDEEVNMEIVCDIIGQQAYNYMVCHYFTRGSMHVVAFYYQGCANCAAFAAALKPRGLASRVVSYLWHLMSSQLDEEPGEEVSHVPSTGGAETGLAAEDDTGENTTGDDQ</sequence>
<reference evidence="2 3" key="1">
    <citation type="submission" date="2014-04" db="EMBL/GenBank/DDBJ databases">
        <authorList>
            <consortium name="DOE Joint Genome Institute"/>
            <person name="Kuo A."/>
            <person name="Girlanda M."/>
            <person name="Perotto S."/>
            <person name="Kohler A."/>
            <person name="Nagy L.G."/>
            <person name="Floudas D."/>
            <person name="Copeland A."/>
            <person name="Barry K.W."/>
            <person name="Cichocki N."/>
            <person name="Veneault-Fourrey C."/>
            <person name="LaButti K."/>
            <person name="Lindquist E.A."/>
            <person name="Lipzen A."/>
            <person name="Lundell T."/>
            <person name="Morin E."/>
            <person name="Murat C."/>
            <person name="Sun H."/>
            <person name="Tunlid A."/>
            <person name="Henrissat B."/>
            <person name="Grigoriev I.V."/>
            <person name="Hibbett D.S."/>
            <person name="Martin F."/>
            <person name="Nordberg H.P."/>
            <person name="Cantor M.N."/>
            <person name="Hua S.X."/>
        </authorList>
    </citation>
    <scope>NUCLEOTIDE SEQUENCE [LARGE SCALE GENOMIC DNA]</scope>
    <source>
        <strain evidence="2 3">MUT 4182</strain>
    </source>
</reference>
<protein>
    <submittedName>
        <fullName evidence="2">Uncharacterized protein</fullName>
    </submittedName>
</protein>
<proteinExistence type="predicted"/>
<reference evidence="3" key="2">
    <citation type="submission" date="2015-01" db="EMBL/GenBank/DDBJ databases">
        <title>Evolutionary Origins and Diversification of the Mycorrhizal Mutualists.</title>
        <authorList>
            <consortium name="DOE Joint Genome Institute"/>
            <consortium name="Mycorrhizal Genomics Consortium"/>
            <person name="Kohler A."/>
            <person name="Kuo A."/>
            <person name="Nagy L.G."/>
            <person name="Floudas D."/>
            <person name="Copeland A."/>
            <person name="Barry K.W."/>
            <person name="Cichocki N."/>
            <person name="Veneault-Fourrey C."/>
            <person name="LaButti K."/>
            <person name="Lindquist E.A."/>
            <person name="Lipzen A."/>
            <person name="Lundell T."/>
            <person name="Morin E."/>
            <person name="Murat C."/>
            <person name="Riley R."/>
            <person name="Ohm R."/>
            <person name="Sun H."/>
            <person name="Tunlid A."/>
            <person name="Henrissat B."/>
            <person name="Grigoriev I.V."/>
            <person name="Hibbett D.S."/>
            <person name="Martin F."/>
        </authorList>
    </citation>
    <scope>NUCLEOTIDE SEQUENCE [LARGE SCALE GENOMIC DNA]</scope>
    <source>
        <strain evidence="3">MUT 4182</strain>
    </source>
</reference>
<dbReference type="EMBL" id="KN823546">
    <property type="protein sequence ID" value="KIO16517.1"/>
    <property type="molecule type" value="Genomic_DNA"/>
</dbReference>
<gene>
    <name evidence="2" type="ORF">M407DRAFT_33845</name>
</gene>
<evidence type="ECO:0000256" key="1">
    <source>
        <dbReference type="SAM" id="MobiDB-lite"/>
    </source>
</evidence>
<evidence type="ECO:0000313" key="2">
    <source>
        <dbReference type="EMBL" id="KIO16517.1"/>
    </source>
</evidence>